<dbReference type="EMBL" id="AGNL01010219">
    <property type="protein sequence ID" value="EJK69329.1"/>
    <property type="molecule type" value="Genomic_DNA"/>
</dbReference>
<gene>
    <name evidence="1" type="ORF">THAOC_09425</name>
</gene>
<comment type="caution">
    <text evidence="1">The sequence shown here is derived from an EMBL/GenBank/DDBJ whole genome shotgun (WGS) entry which is preliminary data.</text>
</comment>
<keyword evidence="2" id="KW-1185">Reference proteome</keyword>
<feature type="non-terminal residue" evidence="1">
    <location>
        <position position="1"/>
    </location>
</feature>
<reference evidence="1 2" key="1">
    <citation type="journal article" date="2012" name="Genome Biol.">
        <title>Genome and low-iron response of an oceanic diatom adapted to chronic iron limitation.</title>
        <authorList>
            <person name="Lommer M."/>
            <person name="Specht M."/>
            <person name="Roy A.S."/>
            <person name="Kraemer L."/>
            <person name="Andreson R."/>
            <person name="Gutowska M.A."/>
            <person name="Wolf J."/>
            <person name="Bergner S.V."/>
            <person name="Schilhabel M.B."/>
            <person name="Klostermeier U.C."/>
            <person name="Beiko R.G."/>
            <person name="Rosenstiel P."/>
            <person name="Hippler M."/>
            <person name="Laroche J."/>
        </authorList>
    </citation>
    <scope>NUCLEOTIDE SEQUENCE [LARGE SCALE GENOMIC DNA]</scope>
    <source>
        <strain evidence="1 2">CCMP1005</strain>
    </source>
</reference>
<sequence>SIWTIVISLLVC</sequence>
<accession>K0SWI6</accession>
<proteinExistence type="predicted"/>
<evidence type="ECO:0000313" key="1">
    <source>
        <dbReference type="EMBL" id="EJK69329.1"/>
    </source>
</evidence>
<protein>
    <submittedName>
        <fullName evidence="1">Uncharacterized protein</fullName>
    </submittedName>
</protein>
<name>K0SWI6_THAOC</name>
<dbReference type="Proteomes" id="UP000266841">
    <property type="component" value="Unassembled WGS sequence"/>
</dbReference>
<evidence type="ECO:0000313" key="2">
    <source>
        <dbReference type="Proteomes" id="UP000266841"/>
    </source>
</evidence>
<organism evidence="1 2">
    <name type="scientific">Thalassiosira oceanica</name>
    <name type="common">Marine diatom</name>
    <dbReference type="NCBI Taxonomy" id="159749"/>
    <lineage>
        <taxon>Eukaryota</taxon>
        <taxon>Sar</taxon>
        <taxon>Stramenopiles</taxon>
        <taxon>Ochrophyta</taxon>
        <taxon>Bacillariophyta</taxon>
        <taxon>Coscinodiscophyceae</taxon>
        <taxon>Thalassiosirophycidae</taxon>
        <taxon>Thalassiosirales</taxon>
        <taxon>Thalassiosiraceae</taxon>
        <taxon>Thalassiosira</taxon>
    </lineage>
</organism>